<dbReference type="InterPro" id="IPR007627">
    <property type="entry name" value="RNA_pol_sigma70_r2"/>
</dbReference>
<dbReference type="PANTHER" id="PTHR43133">
    <property type="entry name" value="RNA POLYMERASE ECF-TYPE SIGMA FACTO"/>
    <property type="match status" value="1"/>
</dbReference>
<organism evidence="8 9">
    <name type="scientific">Oceanobacillus kimchii</name>
    <dbReference type="NCBI Taxonomy" id="746691"/>
    <lineage>
        <taxon>Bacteria</taxon>
        <taxon>Bacillati</taxon>
        <taxon>Bacillota</taxon>
        <taxon>Bacilli</taxon>
        <taxon>Bacillales</taxon>
        <taxon>Bacillaceae</taxon>
        <taxon>Oceanobacillus</taxon>
    </lineage>
</organism>
<comment type="similarity">
    <text evidence="1">Belongs to the sigma-70 factor family. ECF subfamily.</text>
</comment>
<dbReference type="Pfam" id="PF04545">
    <property type="entry name" value="Sigma70_r4"/>
    <property type="match status" value="1"/>
</dbReference>
<dbReference type="InterPro" id="IPR039425">
    <property type="entry name" value="RNA_pol_sigma-70-like"/>
</dbReference>
<keyword evidence="2" id="KW-0805">Transcription regulation</keyword>
<dbReference type="SUPFAM" id="SSF88659">
    <property type="entry name" value="Sigma3 and sigma4 domains of RNA polymerase sigma factors"/>
    <property type="match status" value="1"/>
</dbReference>
<protein>
    <submittedName>
        <fullName evidence="8">DNA-directed RNA polymerase sigma-70 factor</fullName>
    </submittedName>
</protein>
<evidence type="ECO:0000259" key="7">
    <source>
        <dbReference type="Pfam" id="PF04545"/>
    </source>
</evidence>
<feature type="domain" description="RNA polymerase sigma-70 region 2" evidence="6">
    <location>
        <begin position="3"/>
        <end position="70"/>
    </location>
</feature>
<accession>A0ABQ5TKH6</accession>
<reference evidence="8 9" key="1">
    <citation type="submission" date="2023-02" db="EMBL/GenBank/DDBJ databases">
        <title>Oceanobacillus kimchii IFOP_LL358 isolated form Alexandrium catenella lab strain.</title>
        <authorList>
            <person name="Gajardo G."/>
            <person name="Ueki S."/>
            <person name="Maruyama F."/>
        </authorList>
    </citation>
    <scope>NUCLEOTIDE SEQUENCE [LARGE SCALE GENOMIC DNA]</scope>
    <source>
        <strain evidence="8 9">IFOP_LL358</strain>
    </source>
</reference>
<keyword evidence="5" id="KW-0804">Transcription</keyword>
<comment type="caution">
    <text evidence="8">The sequence shown here is derived from an EMBL/GenBank/DDBJ whole genome shotgun (WGS) entry which is preliminary data.</text>
</comment>
<dbReference type="Gene3D" id="1.10.10.10">
    <property type="entry name" value="Winged helix-like DNA-binding domain superfamily/Winged helix DNA-binding domain"/>
    <property type="match status" value="1"/>
</dbReference>
<keyword evidence="4" id="KW-0238">DNA-binding</keyword>
<proteinExistence type="inferred from homology"/>
<dbReference type="InterPro" id="IPR007630">
    <property type="entry name" value="RNA_pol_sigma70_r4"/>
</dbReference>
<dbReference type="InterPro" id="IPR036388">
    <property type="entry name" value="WH-like_DNA-bd_sf"/>
</dbReference>
<dbReference type="RefSeq" id="WP_017797427.1">
    <property type="nucleotide sequence ID" value="NZ_BSKO01000001.1"/>
</dbReference>
<keyword evidence="8" id="KW-0240">DNA-directed RNA polymerase</keyword>
<dbReference type="InterPro" id="IPR013324">
    <property type="entry name" value="RNA_pol_sigma_r3/r4-like"/>
</dbReference>
<evidence type="ECO:0000313" key="9">
    <source>
        <dbReference type="Proteomes" id="UP001275436"/>
    </source>
</evidence>
<dbReference type="InterPro" id="IPR014284">
    <property type="entry name" value="RNA_pol_sigma-70_dom"/>
</dbReference>
<dbReference type="Pfam" id="PF04542">
    <property type="entry name" value="Sigma70_r2"/>
    <property type="match status" value="1"/>
</dbReference>
<dbReference type="InterPro" id="IPR013325">
    <property type="entry name" value="RNA_pol_sigma_r2"/>
</dbReference>
<keyword evidence="3" id="KW-0731">Sigma factor</keyword>
<dbReference type="Gene3D" id="1.10.1740.10">
    <property type="match status" value="1"/>
</dbReference>
<evidence type="ECO:0000313" key="8">
    <source>
        <dbReference type="EMBL" id="GLO66980.1"/>
    </source>
</evidence>
<dbReference type="PANTHER" id="PTHR43133:SF60">
    <property type="entry name" value="RNA POLYMERASE SIGMA FACTOR SIGV"/>
    <property type="match status" value="1"/>
</dbReference>
<keyword evidence="9" id="KW-1185">Reference proteome</keyword>
<gene>
    <name evidence="8" type="ORF">MACH08_27640</name>
</gene>
<evidence type="ECO:0000256" key="2">
    <source>
        <dbReference type="ARBA" id="ARBA00023015"/>
    </source>
</evidence>
<evidence type="ECO:0000256" key="3">
    <source>
        <dbReference type="ARBA" id="ARBA00023082"/>
    </source>
</evidence>
<dbReference type="SUPFAM" id="SSF88946">
    <property type="entry name" value="Sigma2 domain of RNA polymerase sigma factors"/>
    <property type="match status" value="1"/>
</dbReference>
<feature type="domain" description="RNA polymerase sigma-70 region 4" evidence="7">
    <location>
        <begin position="98"/>
        <end position="146"/>
    </location>
</feature>
<evidence type="ECO:0000259" key="6">
    <source>
        <dbReference type="Pfam" id="PF04542"/>
    </source>
</evidence>
<evidence type="ECO:0000256" key="1">
    <source>
        <dbReference type="ARBA" id="ARBA00010641"/>
    </source>
</evidence>
<evidence type="ECO:0000256" key="4">
    <source>
        <dbReference type="ARBA" id="ARBA00023125"/>
    </source>
</evidence>
<dbReference type="NCBIfam" id="TIGR02937">
    <property type="entry name" value="sigma70-ECF"/>
    <property type="match status" value="1"/>
</dbReference>
<evidence type="ECO:0000256" key="5">
    <source>
        <dbReference type="ARBA" id="ARBA00023163"/>
    </source>
</evidence>
<name>A0ABQ5TKH6_9BACI</name>
<dbReference type="Proteomes" id="UP001275436">
    <property type="component" value="Unassembled WGS sequence"/>
</dbReference>
<sequence length="155" mass="18632">MTLFHSCEKNLYRIANTYVKNSNDTYDVIQETAYRTYEKLPELRNPKYFKTWITKITINCALDTIRKNKKMIMMEPEKVSTKAYYDLDIPLKITVEQLLDRLNEKERTIIMLRFYYAFSFKEISEQLDIPYGTTKSLSYRALKKLKYFASKQELQ</sequence>
<dbReference type="CDD" id="cd06171">
    <property type="entry name" value="Sigma70_r4"/>
    <property type="match status" value="1"/>
</dbReference>
<dbReference type="EMBL" id="BSKO01000001">
    <property type="protein sequence ID" value="GLO66980.1"/>
    <property type="molecule type" value="Genomic_DNA"/>
</dbReference>
<dbReference type="GO" id="GO:0000428">
    <property type="term" value="C:DNA-directed RNA polymerase complex"/>
    <property type="evidence" value="ECO:0007669"/>
    <property type="project" value="UniProtKB-KW"/>
</dbReference>